<name>A0ACB6V5J5_9ASCO</name>
<dbReference type="EMBL" id="QVQA01000043">
    <property type="protein sequence ID" value="KAF5098690.1"/>
    <property type="molecule type" value="Genomic_DNA"/>
</dbReference>
<protein>
    <submittedName>
        <fullName evidence="1">Uncharacterized protein</fullName>
    </submittedName>
</protein>
<proteinExistence type="predicted"/>
<gene>
    <name evidence="1" type="ORF">D0Z00_001943</name>
</gene>
<keyword evidence="2" id="KW-1185">Reference proteome</keyword>
<comment type="caution">
    <text evidence="1">The sequence shown here is derived from an EMBL/GenBank/DDBJ whole genome shotgun (WGS) entry which is preliminary data.</text>
</comment>
<organism evidence="1 2">
    <name type="scientific">Geotrichum galactomycetum</name>
    <dbReference type="NCBI Taxonomy" id="27317"/>
    <lineage>
        <taxon>Eukaryota</taxon>
        <taxon>Fungi</taxon>
        <taxon>Dikarya</taxon>
        <taxon>Ascomycota</taxon>
        <taxon>Saccharomycotina</taxon>
        <taxon>Dipodascomycetes</taxon>
        <taxon>Dipodascales</taxon>
        <taxon>Dipodascaceae</taxon>
        <taxon>Geotrichum</taxon>
    </lineage>
</organism>
<accession>A0ACB6V5J5</accession>
<reference evidence="1 2" key="1">
    <citation type="journal article" date="2020" name="Front. Microbiol.">
        <title>Phenotypic and Genetic Characterization of the Cheese Ripening Yeast Geotrichum candidum.</title>
        <authorList>
            <person name="Perkins V."/>
            <person name="Vignola S."/>
            <person name="Lessard M.H."/>
            <person name="Plante P.L."/>
            <person name="Corbeil J."/>
            <person name="Dugat-Bony E."/>
            <person name="Frenette M."/>
            <person name="Labrie S."/>
        </authorList>
    </citation>
    <scope>NUCLEOTIDE SEQUENCE [LARGE SCALE GENOMIC DNA]</scope>
    <source>
        <strain evidence="1 2">LMA-1147</strain>
    </source>
</reference>
<evidence type="ECO:0000313" key="2">
    <source>
        <dbReference type="Proteomes" id="UP000744676"/>
    </source>
</evidence>
<dbReference type="Proteomes" id="UP000744676">
    <property type="component" value="Unassembled WGS sequence"/>
</dbReference>
<evidence type="ECO:0000313" key="1">
    <source>
        <dbReference type="EMBL" id="KAF5098690.1"/>
    </source>
</evidence>
<sequence length="185" mass="19830">MSYNNIYPKINLREYPDYVPHNTVELTLKTAAVSFGAGFALSAIKNSFINPKQAGIFHPKLGAHVFLFTAAGSAFTFGQSVSSNLREKNDAWNTFIGGAAAGAVIGVTYKTLPKVIGFATLVGSAVGIYEFSGGLVGFGREKALSVTGELTELEDGQKQGFFDVVSRRPLSQTLDELGDLVRPFK</sequence>